<dbReference type="AlphaFoldDB" id="A0A445DHY5"/>
<feature type="compositionally biased region" description="Low complexity" evidence="1">
    <location>
        <begin position="207"/>
        <end position="217"/>
    </location>
</feature>
<name>A0A445DHY5_ARAHY</name>
<feature type="compositionally biased region" description="Polar residues" evidence="1">
    <location>
        <begin position="587"/>
        <end position="601"/>
    </location>
</feature>
<dbReference type="Pfam" id="PF03004">
    <property type="entry name" value="Transposase_24"/>
    <property type="match status" value="1"/>
</dbReference>
<dbReference type="Proteomes" id="UP000289738">
    <property type="component" value="Chromosome A04"/>
</dbReference>
<protein>
    <recommendedName>
        <fullName evidence="4">Transposase Tnp1/En/Spm-like domain-containing protein</fullName>
    </recommendedName>
</protein>
<evidence type="ECO:0000313" key="3">
    <source>
        <dbReference type="Proteomes" id="UP000289738"/>
    </source>
</evidence>
<organism evidence="2 3">
    <name type="scientific">Arachis hypogaea</name>
    <name type="common">Peanut</name>
    <dbReference type="NCBI Taxonomy" id="3818"/>
    <lineage>
        <taxon>Eukaryota</taxon>
        <taxon>Viridiplantae</taxon>
        <taxon>Streptophyta</taxon>
        <taxon>Embryophyta</taxon>
        <taxon>Tracheophyta</taxon>
        <taxon>Spermatophyta</taxon>
        <taxon>Magnoliopsida</taxon>
        <taxon>eudicotyledons</taxon>
        <taxon>Gunneridae</taxon>
        <taxon>Pentapetalae</taxon>
        <taxon>rosids</taxon>
        <taxon>fabids</taxon>
        <taxon>Fabales</taxon>
        <taxon>Fabaceae</taxon>
        <taxon>Papilionoideae</taxon>
        <taxon>50 kb inversion clade</taxon>
        <taxon>dalbergioids sensu lato</taxon>
        <taxon>Dalbergieae</taxon>
        <taxon>Pterocarpus clade</taxon>
        <taxon>Arachis</taxon>
    </lineage>
</organism>
<gene>
    <name evidence="2" type="ORF">Ahy_A04g020517</name>
</gene>
<accession>A0A445DHY5</accession>
<evidence type="ECO:0000256" key="1">
    <source>
        <dbReference type="SAM" id="MobiDB-lite"/>
    </source>
</evidence>
<feature type="region of interest" description="Disordered" evidence="1">
    <location>
        <begin position="526"/>
        <end position="547"/>
    </location>
</feature>
<dbReference type="EMBL" id="SDMP01000004">
    <property type="protein sequence ID" value="RYR62770.1"/>
    <property type="molecule type" value="Genomic_DNA"/>
</dbReference>
<reference evidence="2 3" key="1">
    <citation type="submission" date="2019-01" db="EMBL/GenBank/DDBJ databases">
        <title>Sequencing of cultivated peanut Arachis hypogaea provides insights into genome evolution and oil improvement.</title>
        <authorList>
            <person name="Chen X."/>
        </authorList>
    </citation>
    <scope>NUCLEOTIDE SEQUENCE [LARGE SCALE GENOMIC DNA]</scope>
    <source>
        <strain evidence="3">cv. Fuhuasheng</strain>
        <tissue evidence="2">Leaves</tissue>
    </source>
</reference>
<proteinExistence type="predicted"/>
<feature type="region of interest" description="Disordered" evidence="1">
    <location>
        <begin position="577"/>
        <end position="601"/>
    </location>
</feature>
<dbReference type="PANTHER" id="PTHR33144">
    <property type="entry name" value="OS10G0409366 PROTEIN-RELATED"/>
    <property type="match status" value="1"/>
</dbReference>
<feature type="region of interest" description="Disordered" evidence="1">
    <location>
        <begin position="202"/>
        <end position="230"/>
    </location>
</feature>
<evidence type="ECO:0000313" key="2">
    <source>
        <dbReference type="EMBL" id="RYR62770.1"/>
    </source>
</evidence>
<dbReference type="InterPro" id="IPR004252">
    <property type="entry name" value="Probable_transposase_24"/>
</dbReference>
<comment type="caution">
    <text evidence="2">The sequence shown here is derived from an EMBL/GenBank/DDBJ whole genome shotgun (WGS) entry which is preliminary data.</text>
</comment>
<dbReference type="PANTHER" id="PTHR33144:SF45">
    <property type="entry name" value="TRANSPOSASE TNP1_EN_SPM-LIKE DOMAIN-CONTAINING PROTEIN"/>
    <property type="match status" value="1"/>
</dbReference>
<sequence>MCYSSRLPSRFKFAIRHSPSQFEFAVHPSSSRFEFAIRCSPARFEFAIRRSPARFEFAVRRSPSRFKFAIHYSPSRFEFAVPLPHAVVSLSLFRDYKILTHLNSSLQKVKVFTSLQENAPKSGIKRRRLVQFEEEEDEHIEPNVVYAGENIHLSNDENGIKRRRLVQFEEEEDERIEPNVVYAKENVYLSNDENVILAREKRHLPSHSRSTSSKGTSQQEHIAQSSSIQNEVHSHSLSDADFLNNEEVNGVAISRKKWNTTWFVIVVDEQGVEKSMHLKVKDAFSLHHSRKRVLIEWNGSGQPIGESGGLLGGVLGLIASNFNNFPIMYKTWHKVPLQYKDAVFENTIKKIFVVNDDEHKKYILSNLGNKWKNNRCKLFNEHYKSELGWDANVNLNPIGIPKDHWAAFLEYRLSPKTQELCEKNAINRQQLKIPHTLGSKTLARKRHELEVKTGRQFSRGEMFSITHKKKDGTFVNEEAQQKNEDLQKEIGEGASENEAYVKVFGKENSSYVRGMGFGVRPSQMIGSLSRSRESMQSTTTSGPSRTEYQNLKLQVQLLQEQVNFLVNYQKGQLPPGFPTEVADFESPTHTRPYSSASHEPQ</sequence>
<feature type="compositionally biased region" description="Polar residues" evidence="1">
    <location>
        <begin position="218"/>
        <end position="230"/>
    </location>
</feature>
<keyword evidence="3" id="KW-1185">Reference proteome</keyword>
<evidence type="ECO:0008006" key="4">
    <source>
        <dbReference type="Google" id="ProtNLM"/>
    </source>
</evidence>